<proteinExistence type="predicted"/>
<accession>A0A4Z2GPL5</accession>
<dbReference type="AlphaFoldDB" id="A0A4Z2GPL5"/>
<evidence type="ECO:0000256" key="1">
    <source>
        <dbReference type="SAM" id="MobiDB-lite"/>
    </source>
</evidence>
<evidence type="ECO:0000313" key="3">
    <source>
        <dbReference type="Proteomes" id="UP000314294"/>
    </source>
</evidence>
<sequence>MGSDGGWMGWRKATVGKGTDWIWIMEELEREFGTPAWRQSLKLEGILHRGNGEGDISLLEEPGTLGGLRDGSGVDEDLGRKCRMEEKKEQDSGRGMVPIPLSNVRILQPKPAAQGEQSKARRRSSRGLPSFELSSDPPPASGEAGVQVAEAAAVGPSRLSCCFHISSSSLSWNASTTPWLLSADTRTCTRL</sequence>
<keyword evidence="3" id="KW-1185">Reference proteome</keyword>
<dbReference type="Proteomes" id="UP000314294">
    <property type="component" value="Unassembled WGS sequence"/>
</dbReference>
<name>A0A4Z2GPL5_9TELE</name>
<feature type="region of interest" description="Disordered" evidence="1">
    <location>
        <begin position="84"/>
        <end position="144"/>
    </location>
</feature>
<gene>
    <name evidence="2" type="ORF">EYF80_035106</name>
</gene>
<comment type="caution">
    <text evidence="2">The sequence shown here is derived from an EMBL/GenBank/DDBJ whole genome shotgun (WGS) entry which is preliminary data.</text>
</comment>
<organism evidence="2 3">
    <name type="scientific">Liparis tanakae</name>
    <name type="common">Tanaka's snailfish</name>
    <dbReference type="NCBI Taxonomy" id="230148"/>
    <lineage>
        <taxon>Eukaryota</taxon>
        <taxon>Metazoa</taxon>
        <taxon>Chordata</taxon>
        <taxon>Craniata</taxon>
        <taxon>Vertebrata</taxon>
        <taxon>Euteleostomi</taxon>
        <taxon>Actinopterygii</taxon>
        <taxon>Neopterygii</taxon>
        <taxon>Teleostei</taxon>
        <taxon>Neoteleostei</taxon>
        <taxon>Acanthomorphata</taxon>
        <taxon>Eupercaria</taxon>
        <taxon>Perciformes</taxon>
        <taxon>Cottioidei</taxon>
        <taxon>Cottales</taxon>
        <taxon>Liparidae</taxon>
        <taxon>Liparis</taxon>
    </lineage>
</organism>
<protein>
    <submittedName>
        <fullName evidence="2">Uncharacterized protein</fullName>
    </submittedName>
</protein>
<dbReference type="EMBL" id="SRLO01000477">
    <property type="protein sequence ID" value="TNN54703.1"/>
    <property type="molecule type" value="Genomic_DNA"/>
</dbReference>
<reference evidence="2 3" key="1">
    <citation type="submission" date="2019-03" db="EMBL/GenBank/DDBJ databases">
        <title>First draft genome of Liparis tanakae, snailfish: a comprehensive survey of snailfish specific genes.</title>
        <authorList>
            <person name="Kim W."/>
            <person name="Song I."/>
            <person name="Jeong J.-H."/>
            <person name="Kim D."/>
            <person name="Kim S."/>
            <person name="Ryu S."/>
            <person name="Song J.Y."/>
            <person name="Lee S.K."/>
        </authorList>
    </citation>
    <scope>NUCLEOTIDE SEQUENCE [LARGE SCALE GENOMIC DNA]</scope>
    <source>
        <tissue evidence="2">Muscle</tissue>
    </source>
</reference>
<evidence type="ECO:0000313" key="2">
    <source>
        <dbReference type="EMBL" id="TNN54703.1"/>
    </source>
</evidence>